<dbReference type="PANTHER" id="PTHR31214">
    <property type="entry name" value="PROTEIN FAM221A-RELATED"/>
    <property type="match status" value="1"/>
</dbReference>
<feature type="region of interest" description="Disordered" evidence="2">
    <location>
        <begin position="174"/>
        <end position="198"/>
    </location>
</feature>
<feature type="compositionally biased region" description="Low complexity" evidence="2">
    <location>
        <begin position="362"/>
        <end position="375"/>
    </location>
</feature>
<feature type="compositionally biased region" description="Low complexity" evidence="2">
    <location>
        <begin position="174"/>
        <end position="197"/>
    </location>
</feature>
<gene>
    <name evidence="3" type="ORF">ABL78_6219</name>
</gene>
<dbReference type="Proteomes" id="UP000038009">
    <property type="component" value="Unassembled WGS sequence"/>
</dbReference>
<feature type="region of interest" description="Disordered" evidence="2">
    <location>
        <begin position="347"/>
        <end position="386"/>
    </location>
</feature>
<accession>A0A0N0P400</accession>
<dbReference type="VEuPathDB" id="TriTrypDB:Lsey_0236_0080"/>
<evidence type="ECO:0000313" key="4">
    <source>
        <dbReference type="Proteomes" id="UP000038009"/>
    </source>
</evidence>
<reference evidence="3 4" key="1">
    <citation type="journal article" date="2015" name="PLoS Pathog.">
        <title>Leptomonas seymouri: Adaptations to the Dixenous Life Cycle Analyzed by Genome Sequencing, Transcriptome Profiling and Co-infection with Leishmania donovani.</title>
        <authorList>
            <person name="Kraeva N."/>
            <person name="Butenko A."/>
            <person name="Hlavacova J."/>
            <person name="Kostygov A."/>
            <person name="Myskova J."/>
            <person name="Grybchuk D."/>
            <person name="Lestinova T."/>
            <person name="Votypka J."/>
            <person name="Volf P."/>
            <person name="Opperdoes F."/>
            <person name="Flegontov P."/>
            <person name="Lukes J."/>
            <person name="Yurchenko V."/>
        </authorList>
    </citation>
    <scope>NUCLEOTIDE SEQUENCE [LARGE SCALE GENOMIC DNA]</scope>
    <source>
        <strain evidence="3 4">ATCC 30220</strain>
    </source>
</reference>
<comment type="similarity">
    <text evidence="1">Belongs to the FAM221 family.</text>
</comment>
<protein>
    <submittedName>
        <fullName evidence="3">Uncharacterized protein</fullName>
    </submittedName>
</protein>
<sequence>MPPKLPLSAKRTSTASSASLPATGPHRRQLAPPTESGNARAPPCAHAAAPSTALVNKSRPAYGELVESDEVHDEIRALGTEVKSMIAQHLPRHGTSEKQVVWGVREFGPSKESRAALNKENEAAKLAWERGVYCVWRCTEPPKLRGANNDFCCRLGYRHVCFCGHPMAAHKTPASASNASAAPPSSSSTSPGGTPASDRQLAQWKAPCEEAGCACSSFSYIPNTPLEIGEGWLTRRANWKPSAWSAKCRCGHGHKDHDPSSSSLLRCRSCGGCSGFTSAFLCVVCDLPWEAHETVWESEGVRAKGGLPVREAYAPLADLEWDIREMVLTDVTMGGKIEPPATYLALQGSQNASSRSPRRRVGGSSSGALPPLSSPEARGTQASTAADPVLDAEYCPGCATVYRSTTSNFCSKCGQPRPRRPNKLR</sequence>
<dbReference type="EMBL" id="LJSK01000236">
    <property type="protein sequence ID" value="KPI84726.1"/>
    <property type="molecule type" value="Genomic_DNA"/>
</dbReference>
<dbReference type="Pfam" id="PF14753">
    <property type="entry name" value="FAM221"/>
    <property type="match status" value="1"/>
</dbReference>
<evidence type="ECO:0000256" key="2">
    <source>
        <dbReference type="SAM" id="MobiDB-lite"/>
    </source>
</evidence>
<dbReference type="AlphaFoldDB" id="A0A0N0P400"/>
<keyword evidence="4" id="KW-1185">Reference proteome</keyword>
<proteinExistence type="inferred from homology"/>
<feature type="region of interest" description="Disordered" evidence="2">
    <location>
        <begin position="1"/>
        <end position="51"/>
    </location>
</feature>
<organism evidence="3 4">
    <name type="scientific">Leptomonas seymouri</name>
    <dbReference type="NCBI Taxonomy" id="5684"/>
    <lineage>
        <taxon>Eukaryota</taxon>
        <taxon>Discoba</taxon>
        <taxon>Euglenozoa</taxon>
        <taxon>Kinetoplastea</taxon>
        <taxon>Metakinetoplastina</taxon>
        <taxon>Trypanosomatida</taxon>
        <taxon>Trypanosomatidae</taxon>
        <taxon>Leishmaniinae</taxon>
        <taxon>Leptomonas</taxon>
    </lineage>
</organism>
<evidence type="ECO:0000313" key="3">
    <source>
        <dbReference type="EMBL" id="KPI84726.1"/>
    </source>
</evidence>
<dbReference type="OMA" id="CCRIGYQ"/>
<name>A0A0N0P400_LEPSE</name>
<feature type="compositionally biased region" description="Low complexity" evidence="2">
    <location>
        <begin position="39"/>
        <end position="51"/>
    </location>
</feature>
<dbReference type="PANTHER" id="PTHR31214:SF3">
    <property type="entry name" value="PROTEIN FAM221B"/>
    <property type="match status" value="1"/>
</dbReference>
<evidence type="ECO:0000256" key="1">
    <source>
        <dbReference type="ARBA" id="ARBA00011026"/>
    </source>
</evidence>
<comment type="caution">
    <text evidence="3">The sequence shown here is derived from an EMBL/GenBank/DDBJ whole genome shotgun (WGS) entry which is preliminary data.</text>
</comment>
<dbReference type="InterPro" id="IPR026755">
    <property type="entry name" value="Fam221a/b"/>
</dbReference>
<dbReference type="OrthoDB" id="196393at2759"/>